<dbReference type="Pfam" id="PF19481">
    <property type="entry name" value="DUF6017"/>
    <property type="match status" value="1"/>
</dbReference>
<gene>
    <name evidence="3" type="ORF">WMO38_07830</name>
</gene>
<accession>A0ABV1GNF5</accession>
<dbReference type="EMBL" id="JBBMES010000007">
    <property type="protein sequence ID" value="MEQ2535024.1"/>
    <property type="molecule type" value="Genomic_DNA"/>
</dbReference>
<feature type="region of interest" description="Disordered" evidence="1">
    <location>
        <begin position="31"/>
        <end position="76"/>
    </location>
</feature>
<proteinExistence type="predicted"/>
<protein>
    <submittedName>
        <fullName evidence="3">DUF6017 domain-containing protein</fullName>
    </submittedName>
</protein>
<evidence type="ECO:0000256" key="1">
    <source>
        <dbReference type="SAM" id="MobiDB-lite"/>
    </source>
</evidence>
<keyword evidence="4" id="KW-1185">Reference proteome</keyword>
<comment type="caution">
    <text evidence="3">The sequence shown here is derived from an EMBL/GenBank/DDBJ whole genome shotgun (WGS) entry which is preliminary data.</text>
</comment>
<name>A0ABV1GNF5_9FIRM</name>
<dbReference type="Proteomes" id="UP001480973">
    <property type="component" value="Unassembled WGS sequence"/>
</dbReference>
<feature type="domain" description="DUF6017" evidence="2">
    <location>
        <begin position="140"/>
        <end position="260"/>
    </location>
</feature>
<evidence type="ECO:0000313" key="4">
    <source>
        <dbReference type="Proteomes" id="UP001480973"/>
    </source>
</evidence>
<sequence>MRELDSDNGIGLIEKKRRGLGKPDIIYVKNFSSVPDEKEENEPSNPDVSTEVKRFNFKKQKNLTSGSKESELQEVKESALKRERKLTSESKEIVPQEVNDFFPNYNNTNHNNFNYNDMNYTNPINQSGNESKTEKRIDLMDDVNAYIELIKENIEYEHHMKYDDWQNRALYEELFEVICEVVCVKRTTIRIAGEDYPYELAKSKFLKLNSGHLEYVIGCMHDTNTKISNIKAYMVTALYNAPSTMNHYYRQEVQHDMYGGGWHEKGIV</sequence>
<organism evidence="3 4">
    <name type="scientific">Lachnospira intestinalis</name>
    <dbReference type="NCBI Taxonomy" id="3133158"/>
    <lineage>
        <taxon>Bacteria</taxon>
        <taxon>Bacillati</taxon>
        <taxon>Bacillota</taxon>
        <taxon>Clostridia</taxon>
        <taxon>Lachnospirales</taxon>
        <taxon>Lachnospiraceae</taxon>
        <taxon>Lachnospira</taxon>
    </lineage>
</organism>
<evidence type="ECO:0000259" key="2">
    <source>
        <dbReference type="Pfam" id="PF19481"/>
    </source>
</evidence>
<dbReference type="InterPro" id="IPR046059">
    <property type="entry name" value="DUF6017"/>
</dbReference>
<reference evidence="3 4" key="1">
    <citation type="submission" date="2024-03" db="EMBL/GenBank/DDBJ databases">
        <title>Human intestinal bacterial collection.</title>
        <authorList>
            <person name="Pauvert C."/>
            <person name="Hitch T.C.A."/>
            <person name="Clavel T."/>
        </authorList>
    </citation>
    <scope>NUCLEOTIDE SEQUENCE [LARGE SCALE GENOMIC DNA]</scope>
    <source>
        <strain evidence="3 4">CLA-JM-H10</strain>
    </source>
</reference>
<evidence type="ECO:0000313" key="3">
    <source>
        <dbReference type="EMBL" id="MEQ2535024.1"/>
    </source>
</evidence>